<evidence type="ECO:0000259" key="2">
    <source>
        <dbReference type="Pfam" id="PF13963"/>
    </source>
</evidence>
<proteinExistence type="predicted"/>
<evidence type="ECO:0000313" key="3">
    <source>
        <dbReference type="EMBL" id="KAL2340658.1"/>
    </source>
</evidence>
<feature type="domain" description="Transposase-associated" evidence="2">
    <location>
        <begin position="3"/>
        <end position="75"/>
    </location>
</feature>
<gene>
    <name evidence="3" type="ORF">Fmac_008598</name>
</gene>
<protein>
    <recommendedName>
        <fullName evidence="2">Transposase-associated domain-containing protein</fullName>
    </recommendedName>
</protein>
<dbReference type="AlphaFoldDB" id="A0ABD1MXY1"/>
<keyword evidence="1" id="KW-0472">Membrane</keyword>
<sequence length="142" mass="16619">MDKSWISKPRNSIDYSIGLNKFLDFAFKNGAVGDTIQCPCPKCGFMKWQTRDIVEDHLLYKPFPQNYVIWDLHGEKEALESSQMEDVFQDSGVQPQNPMEMMMSDTFEQYRQTSWLLHISGLVLLLWFWLHGVVAKRCFKCS</sequence>
<name>A0ABD1MXY1_9FABA</name>
<keyword evidence="1" id="KW-0812">Transmembrane</keyword>
<comment type="caution">
    <text evidence="3">The sequence shown here is derived from an EMBL/GenBank/DDBJ whole genome shotgun (WGS) entry which is preliminary data.</text>
</comment>
<keyword evidence="4" id="KW-1185">Reference proteome</keyword>
<feature type="transmembrane region" description="Helical" evidence="1">
    <location>
        <begin position="115"/>
        <end position="134"/>
    </location>
</feature>
<keyword evidence="1" id="KW-1133">Transmembrane helix</keyword>
<evidence type="ECO:0000256" key="1">
    <source>
        <dbReference type="SAM" id="Phobius"/>
    </source>
</evidence>
<organism evidence="3 4">
    <name type="scientific">Flemingia macrophylla</name>
    <dbReference type="NCBI Taxonomy" id="520843"/>
    <lineage>
        <taxon>Eukaryota</taxon>
        <taxon>Viridiplantae</taxon>
        <taxon>Streptophyta</taxon>
        <taxon>Embryophyta</taxon>
        <taxon>Tracheophyta</taxon>
        <taxon>Spermatophyta</taxon>
        <taxon>Magnoliopsida</taxon>
        <taxon>eudicotyledons</taxon>
        <taxon>Gunneridae</taxon>
        <taxon>Pentapetalae</taxon>
        <taxon>rosids</taxon>
        <taxon>fabids</taxon>
        <taxon>Fabales</taxon>
        <taxon>Fabaceae</taxon>
        <taxon>Papilionoideae</taxon>
        <taxon>50 kb inversion clade</taxon>
        <taxon>NPAAA clade</taxon>
        <taxon>indigoferoid/millettioid clade</taxon>
        <taxon>Phaseoleae</taxon>
        <taxon>Flemingia</taxon>
    </lineage>
</organism>
<dbReference type="InterPro" id="IPR029480">
    <property type="entry name" value="Transpos_assoc"/>
</dbReference>
<reference evidence="3 4" key="1">
    <citation type="submission" date="2024-08" db="EMBL/GenBank/DDBJ databases">
        <title>Insights into the chromosomal genome structure of Flemingia macrophylla.</title>
        <authorList>
            <person name="Ding Y."/>
            <person name="Zhao Y."/>
            <person name="Bi W."/>
            <person name="Wu M."/>
            <person name="Zhao G."/>
            <person name="Gong Y."/>
            <person name="Li W."/>
            <person name="Zhang P."/>
        </authorList>
    </citation>
    <scope>NUCLEOTIDE SEQUENCE [LARGE SCALE GENOMIC DNA]</scope>
    <source>
        <strain evidence="3">DYQJB</strain>
        <tissue evidence="3">Leaf</tissue>
    </source>
</reference>
<dbReference type="EMBL" id="JBGMDY010000003">
    <property type="protein sequence ID" value="KAL2340658.1"/>
    <property type="molecule type" value="Genomic_DNA"/>
</dbReference>
<dbReference type="Proteomes" id="UP001603857">
    <property type="component" value="Unassembled WGS sequence"/>
</dbReference>
<accession>A0ABD1MXY1</accession>
<dbReference type="Pfam" id="PF13963">
    <property type="entry name" value="Transpos_assoc"/>
    <property type="match status" value="1"/>
</dbReference>
<evidence type="ECO:0000313" key="4">
    <source>
        <dbReference type="Proteomes" id="UP001603857"/>
    </source>
</evidence>